<evidence type="ECO:0000313" key="3">
    <source>
        <dbReference type="Proteomes" id="UP001196413"/>
    </source>
</evidence>
<feature type="compositionally biased region" description="Polar residues" evidence="1">
    <location>
        <begin position="120"/>
        <end position="130"/>
    </location>
</feature>
<dbReference type="AlphaFoldDB" id="A0AAD5R855"/>
<proteinExistence type="predicted"/>
<reference evidence="2" key="1">
    <citation type="submission" date="2021-06" db="EMBL/GenBank/DDBJ databases">
        <title>Parelaphostrongylus tenuis whole genome reference sequence.</title>
        <authorList>
            <person name="Garwood T.J."/>
            <person name="Larsen P.A."/>
            <person name="Fountain-Jones N.M."/>
            <person name="Garbe J.R."/>
            <person name="Macchietto M.G."/>
            <person name="Kania S.A."/>
            <person name="Gerhold R.W."/>
            <person name="Richards J.E."/>
            <person name="Wolf T.M."/>
        </authorList>
    </citation>
    <scope>NUCLEOTIDE SEQUENCE</scope>
    <source>
        <strain evidence="2">MNPRO001-30</strain>
        <tissue evidence="2">Meninges</tissue>
    </source>
</reference>
<accession>A0AAD5R855</accession>
<sequence length="149" mass="16676">MSPVAAVRRSPATPVRGSYSIADCRDDQRIKLLARDVHDSLPEHKQESFKRLMEILGTNAFEFRESPKRSYPGISPGYYRDLDDEGVSPRLGPQTSPRTAEHDEAGVYCADRTDVADMPESTSYDVNEGNQPVELSDNDEVIVNKCFLL</sequence>
<name>A0AAD5R855_PARTN</name>
<evidence type="ECO:0000256" key="1">
    <source>
        <dbReference type="SAM" id="MobiDB-lite"/>
    </source>
</evidence>
<dbReference type="EMBL" id="JAHQIW010006994">
    <property type="protein sequence ID" value="KAJ1371515.1"/>
    <property type="molecule type" value="Genomic_DNA"/>
</dbReference>
<protein>
    <submittedName>
        <fullName evidence="2">Uncharacterized protein</fullName>
    </submittedName>
</protein>
<feature type="region of interest" description="Disordered" evidence="1">
    <location>
        <begin position="66"/>
        <end position="133"/>
    </location>
</feature>
<evidence type="ECO:0000313" key="2">
    <source>
        <dbReference type="EMBL" id="KAJ1371515.1"/>
    </source>
</evidence>
<feature type="compositionally biased region" description="Basic and acidic residues" evidence="1">
    <location>
        <begin position="99"/>
        <end position="115"/>
    </location>
</feature>
<organism evidence="2 3">
    <name type="scientific">Parelaphostrongylus tenuis</name>
    <name type="common">Meningeal worm</name>
    <dbReference type="NCBI Taxonomy" id="148309"/>
    <lineage>
        <taxon>Eukaryota</taxon>
        <taxon>Metazoa</taxon>
        <taxon>Ecdysozoa</taxon>
        <taxon>Nematoda</taxon>
        <taxon>Chromadorea</taxon>
        <taxon>Rhabditida</taxon>
        <taxon>Rhabditina</taxon>
        <taxon>Rhabditomorpha</taxon>
        <taxon>Strongyloidea</taxon>
        <taxon>Metastrongylidae</taxon>
        <taxon>Parelaphostrongylus</taxon>
    </lineage>
</organism>
<comment type="caution">
    <text evidence="2">The sequence shown here is derived from an EMBL/GenBank/DDBJ whole genome shotgun (WGS) entry which is preliminary data.</text>
</comment>
<gene>
    <name evidence="2" type="ORF">KIN20_033480</name>
</gene>
<keyword evidence="3" id="KW-1185">Reference proteome</keyword>
<dbReference type="Proteomes" id="UP001196413">
    <property type="component" value="Unassembled WGS sequence"/>
</dbReference>